<sequence length="174" mass="20774">MTTFLDESVQRFREKLGFYIASQKNITLDSGTMSRIRHGKVRKNGKTFLTASVIFDLKQCLKINSNRLFFFPNDIFLETFIYELLRIMIHEEKFQDDSIVKKFKINVDEYFNNQYQLVNINLKAKFEQFFADKKNDMLFSFKNLTKEIDDIDNLDSNKVENLIIKWVAYYLNSL</sequence>
<accession>A0AA94M142</accession>
<dbReference type="Proteomes" id="UP000249013">
    <property type="component" value="Chromosome 1"/>
</dbReference>
<evidence type="ECO:0000313" key="1">
    <source>
        <dbReference type="EMBL" id="SQG78608.1"/>
    </source>
</evidence>
<protein>
    <submittedName>
        <fullName evidence="1">Uncharacterized protein</fullName>
    </submittedName>
</protein>
<reference evidence="1 2" key="1">
    <citation type="submission" date="2018-06" db="EMBL/GenBank/DDBJ databases">
        <authorList>
            <consortium name="Pathogen Informatics"/>
            <person name="Doyle S."/>
        </authorList>
    </citation>
    <scope>NUCLEOTIDE SEQUENCE [LARGE SCALE GENOMIC DNA]</scope>
    <source>
        <strain evidence="1 2">NCTC13773</strain>
    </source>
</reference>
<evidence type="ECO:0000313" key="2">
    <source>
        <dbReference type="Proteomes" id="UP000249013"/>
    </source>
</evidence>
<dbReference type="AlphaFoldDB" id="A0AA94M142"/>
<name>A0AA94M142_9STRE</name>
<dbReference type="EMBL" id="LS483409">
    <property type="protein sequence ID" value="SQG78608.1"/>
    <property type="molecule type" value="Genomic_DNA"/>
</dbReference>
<organism evidence="1 2">
    <name type="scientific">Streptococcus gallolyticus</name>
    <dbReference type="NCBI Taxonomy" id="315405"/>
    <lineage>
        <taxon>Bacteria</taxon>
        <taxon>Bacillati</taxon>
        <taxon>Bacillota</taxon>
        <taxon>Bacilli</taxon>
        <taxon>Lactobacillales</taxon>
        <taxon>Streptococcaceae</taxon>
        <taxon>Streptococcus</taxon>
    </lineage>
</organism>
<dbReference type="RefSeq" id="WP_077496172.1">
    <property type="nucleotide sequence ID" value="NZ_LS483409.1"/>
</dbReference>
<proteinExistence type="predicted"/>
<gene>
    <name evidence="1" type="ORF">NCTC13773_00374</name>
</gene>